<evidence type="ECO:0000256" key="3">
    <source>
        <dbReference type="ARBA" id="ARBA00022741"/>
    </source>
</evidence>
<keyword evidence="4 8" id="KW-0418">Kinase</keyword>
<dbReference type="EMBL" id="CDSF01000080">
    <property type="protein sequence ID" value="CEO97778.1"/>
    <property type="molecule type" value="Genomic_DNA"/>
</dbReference>
<keyword evidence="5 8" id="KW-0067">ATP-binding</keyword>
<evidence type="ECO:0000256" key="4">
    <source>
        <dbReference type="ARBA" id="ARBA00022777"/>
    </source>
</evidence>
<dbReference type="InterPro" id="IPR036890">
    <property type="entry name" value="HATPase_C_sf"/>
</dbReference>
<dbReference type="STRING" id="37360.A0A0G4IQZ1"/>
<evidence type="ECO:0000313" key="11">
    <source>
        <dbReference type="Proteomes" id="UP000039324"/>
    </source>
</evidence>
<evidence type="ECO:0000256" key="5">
    <source>
        <dbReference type="ARBA" id="ARBA00022840"/>
    </source>
</evidence>
<dbReference type="PANTHER" id="PTHR11947">
    <property type="entry name" value="PYRUVATE DEHYDROGENASE KINASE"/>
    <property type="match status" value="1"/>
</dbReference>
<sequence length="458" mass="50864">MMMMMRWRWRVAGNAAKLYRRTTRRALCVSSFAMKEIRAFAQKPQTDVTLRAMFDIGRGVPSSSAMLVQSAAFLYEELPIRLAKRAVELTNLPYGLSNTPSVKKVQALYVDSFIKITSSPKPTNTNSEHAFMKIIQGMLQRHRDVVQLMAVGIKELKATLGNNNDQFIDECPYLQDFLDRFYFSRIGIRVLIAHHLSLHESRTGWVGIIQEQCSPAEVLDDAATNATETCERNYGTAPQGGSISGSVLTESLTPAPVIVKGATDLRIPHIPDHIHYILYELLKNSMRAVVERYTDLGKRDDLPPIEVSKYHGNVRRARMMCIGDICLVVISDGDDDIVMKVADCGGGIPRKDMQKVWTYAYSTAPTPQSVEDPAPQASIGPLCHGGANGWIRVRVAHLKASCSGVQRRSGTLPHLSLLGNLLNRRVHRQILIPMHGYGLDAYLYLCKLATSDASAVPT</sequence>
<dbReference type="EC" id="2.7.11.-" evidence="8"/>
<dbReference type="InterPro" id="IPR036784">
    <property type="entry name" value="AK/P_DHK_N_sf"/>
</dbReference>
<dbReference type="AlphaFoldDB" id="A0A0G4IQZ1"/>
<feature type="domain" description="Branched-chain alpha-ketoacid dehydrogenase kinase/Pyruvate dehydrogenase kinase N-terminal" evidence="9">
    <location>
        <begin position="48"/>
        <end position="210"/>
    </location>
</feature>
<comment type="similarity">
    <text evidence="1 8">Belongs to the PDK/BCKDK protein kinase family.</text>
</comment>
<dbReference type="PANTHER" id="PTHR11947:SF3">
    <property type="entry name" value="[PYRUVATE DEHYDROGENASE (ACETYL-TRANSFERRING)] KINASE, MITOCHONDRIAL"/>
    <property type="match status" value="1"/>
</dbReference>
<name>A0A0G4IQZ1_PLABS</name>
<evidence type="ECO:0000256" key="2">
    <source>
        <dbReference type="ARBA" id="ARBA00022679"/>
    </source>
</evidence>
<dbReference type="OMA" id="PIERRYF"/>
<dbReference type="GO" id="GO:0005524">
    <property type="term" value="F:ATP binding"/>
    <property type="evidence" value="ECO:0007669"/>
    <property type="project" value="UniProtKB-UniRule"/>
</dbReference>
<comment type="subcellular location">
    <subcellularLocation>
        <location evidence="8">Mitochondrion matrix</location>
    </subcellularLocation>
</comment>
<gene>
    <name evidence="10" type="ORF">PBRA_005892</name>
</gene>
<dbReference type="Pfam" id="PF10436">
    <property type="entry name" value="BCDHK_Adom3"/>
    <property type="match status" value="1"/>
</dbReference>
<keyword evidence="2 8" id="KW-0808">Transferase</keyword>
<dbReference type="GO" id="GO:0004740">
    <property type="term" value="F:pyruvate dehydrogenase (acetyl-transferring) kinase activity"/>
    <property type="evidence" value="ECO:0007669"/>
    <property type="project" value="UniProtKB-EC"/>
</dbReference>
<dbReference type="InterPro" id="IPR039028">
    <property type="entry name" value="BCKD/PDK"/>
</dbReference>
<proteinExistence type="inferred from homology"/>
<keyword evidence="11" id="KW-1185">Reference proteome</keyword>
<accession>A0A0G4IQZ1</accession>
<evidence type="ECO:0000256" key="6">
    <source>
        <dbReference type="ARBA" id="ARBA00023128"/>
    </source>
</evidence>
<comment type="catalytic activity">
    <reaction evidence="7">
        <text>L-seryl-[pyruvate dehydrogenase E1 alpha subunit] + ATP = O-phospho-L-seryl-[pyruvate dehydrogenase E1 alpha subunit] + ADP + H(+)</text>
        <dbReference type="Rhea" id="RHEA:23052"/>
        <dbReference type="Rhea" id="RHEA-COMP:13689"/>
        <dbReference type="Rhea" id="RHEA-COMP:13690"/>
        <dbReference type="ChEBI" id="CHEBI:15378"/>
        <dbReference type="ChEBI" id="CHEBI:29999"/>
        <dbReference type="ChEBI" id="CHEBI:30616"/>
        <dbReference type="ChEBI" id="CHEBI:83421"/>
        <dbReference type="ChEBI" id="CHEBI:456216"/>
        <dbReference type="EC" id="2.7.11.2"/>
    </reaction>
</comment>
<organism evidence="10 11">
    <name type="scientific">Plasmodiophora brassicae</name>
    <name type="common">Clubroot disease agent</name>
    <dbReference type="NCBI Taxonomy" id="37360"/>
    <lineage>
        <taxon>Eukaryota</taxon>
        <taxon>Sar</taxon>
        <taxon>Rhizaria</taxon>
        <taxon>Endomyxa</taxon>
        <taxon>Phytomyxea</taxon>
        <taxon>Plasmodiophorida</taxon>
        <taxon>Plasmodiophoridae</taxon>
        <taxon>Plasmodiophora</taxon>
    </lineage>
</organism>
<dbReference type="OrthoDB" id="241648at2759"/>
<dbReference type="SUPFAM" id="SSF69012">
    <property type="entry name" value="alpha-ketoacid dehydrogenase kinase, N-terminal domain"/>
    <property type="match status" value="1"/>
</dbReference>
<dbReference type="Gene3D" id="3.30.565.10">
    <property type="entry name" value="Histidine kinase-like ATPase, C-terminal domain"/>
    <property type="match status" value="1"/>
</dbReference>
<protein>
    <recommendedName>
        <fullName evidence="8">Protein-serine/threonine kinase</fullName>
        <ecNumber evidence="8">2.7.11.-</ecNumber>
    </recommendedName>
</protein>
<dbReference type="Gene3D" id="1.20.140.20">
    <property type="entry name" value="Alpha-ketoacid/pyruvate dehydrogenase kinase, N-terminal domain"/>
    <property type="match status" value="1"/>
</dbReference>
<keyword evidence="3 8" id="KW-0547">Nucleotide-binding</keyword>
<reference evidence="10 11" key="1">
    <citation type="submission" date="2015-02" db="EMBL/GenBank/DDBJ databases">
        <authorList>
            <person name="Chooi Y.-H."/>
        </authorList>
    </citation>
    <scope>NUCLEOTIDE SEQUENCE [LARGE SCALE GENOMIC DNA]</scope>
    <source>
        <strain evidence="10">E3</strain>
    </source>
</reference>
<evidence type="ECO:0000256" key="7">
    <source>
        <dbReference type="ARBA" id="ARBA00048201"/>
    </source>
</evidence>
<evidence type="ECO:0000256" key="1">
    <source>
        <dbReference type="ARBA" id="ARBA00006155"/>
    </source>
</evidence>
<dbReference type="GO" id="GO:0005759">
    <property type="term" value="C:mitochondrial matrix"/>
    <property type="evidence" value="ECO:0007669"/>
    <property type="project" value="UniProtKB-SubCell"/>
</dbReference>
<evidence type="ECO:0000256" key="8">
    <source>
        <dbReference type="RuleBase" id="RU366032"/>
    </source>
</evidence>
<keyword evidence="6 8" id="KW-0496">Mitochondrion</keyword>
<evidence type="ECO:0000259" key="9">
    <source>
        <dbReference type="Pfam" id="PF10436"/>
    </source>
</evidence>
<dbReference type="InterPro" id="IPR018955">
    <property type="entry name" value="BCDHK/PDK_N"/>
</dbReference>
<dbReference type="GO" id="GO:0010906">
    <property type="term" value="P:regulation of glucose metabolic process"/>
    <property type="evidence" value="ECO:0007669"/>
    <property type="project" value="TreeGrafter"/>
</dbReference>
<dbReference type="SUPFAM" id="SSF55874">
    <property type="entry name" value="ATPase domain of HSP90 chaperone/DNA topoisomerase II/histidine kinase"/>
    <property type="match status" value="1"/>
</dbReference>
<evidence type="ECO:0000313" key="10">
    <source>
        <dbReference type="EMBL" id="CEO97778.1"/>
    </source>
</evidence>
<dbReference type="Proteomes" id="UP000039324">
    <property type="component" value="Unassembled WGS sequence"/>
</dbReference>